<name>A0A2S8B2J5_9SPHN</name>
<dbReference type="CDD" id="cd00093">
    <property type="entry name" value="HTH_XRE"/>
    <property type="match status" value="1"/>
</dbReference>
<dbReference type="Gene3D" id="1.10.260.40">
    <property type="entry name" value="lambda repressor-like DNA-binding domains"/>
    <property type="match status" value="1"/>
</dbReference>
<dbReference type="Proteomes" id="UP000238954">
    <property type="component" value="Chromosome"/>
</dbReference>
<dbReference type="InterPro" id="IPR010982">
    <property type="entry name" value="Lambda_DNA-bd_dom_sf"/>
</dbReference>
<dbReference type="PROSITE" id="PS50943">
    <property type="entry name" value="HTH_CROC1"/>
    <property type="match status" value="1"/>
</dbReference>
<dbReference type="SUPFAM" id="SSF47413">
    <property type="entry name" value="lambda repressor-like DNA-binding domains"/>
    <property type="match status" value="1"/>
</dbReference>
<protein>
    <submittedName>
        <fullName evidence="2">XRE family transcriptional regulator</fullName>
    </submittedName>
</protein>
<keyword evidence="3" id="KW-1185">Reference proteome</keyword>
<gene>
    <name evidence="2" type="ORF">CVO77_16575</name>
</gene>
<comment type="caution">
    <text evidence="2">The sequence shown here is derived from an EMBL/GenBank/DDBJ whole genome shotgun (WGS) entry which is preliminary data.</text>
</comment>
<reference evidence="3" key="1">
    <citation type="submission" date="2017-11" db="EMBL/GenBank/DDBJ databases">
        <title>The complete genome sequence of Sphingopyxis pomeranensis sp. nov. strain WS5A3p.</title>
        <authorList>
            <person name="Kaminski M.A."/>
        </authorList>
    </citation>
    <scope>NUCLEOTIDE SEQUENCE [LARGE SCALE GENOMIC DNA]</scope>
    <source>
        <strain evidence="3">WS5A3p</strain>
    </source>
</reference>
<evidence type="ECO:0000313" key="3">
    <source>
        <dbReference type="Proteomes" id="UP000238954"/>
    </source>
</evidence>
<feature type="domain" description="HTH cro/C1-type" evidence="1">
    <location>
        <begin position="17"/>
        <end position="71"/>
    </location>
</feature>
<dbReference type="RefSeq" id="WP_105999997.1">
    <property type="nucleotide sequence ID" value="NZ_CM009578.1"/>
</dbReference>
<proteinExistence type="predicted"/>
<dbReference type="InterPro" id="IPR001387">
    <property type="entry name" value="Cro/C1-type_HTH"/>
</dbReference>
<dbReference type="OrthoDB" id="9803379at2"/>
<accession>A0A2S8B2J5</accession>
<evidence type="ECO:0000313" key="2">
    <source>
        <dbReference type="EMBL" id="PQM26624.1"/>
    </source>
</evidence>
<organism evidence="2 3">
    <name type="scientific">Sphingopyxis lindanitolerans</name>
    <dbReference type="NCBI Taxonomy" id="2054227"/>
    <lineage>
        <taxon>Bacteria</taxon>
        <taxon>Pseudomonadati</taxon>
        <taxon>Pseudomonadota</taxon>
        <taxon>Alphaproteobacteria</taxon>
        <taxon>Sphingomonadales</taxon>
        <taxon>Sphingomonadaceae</taxon>
        <taxon>Sphingopyxis</taxon>
    </lineage>
</organism>
<dbReference type="GO" id="GO:0003677">
    <property type="term" value="F:DNA binding"/>
    <property type="evidence" value="ECO:0007669"/>
    <property type="project" value="InterPro"/>
</dbReference>
<dbReference type="SMART" id="SM00530">
    <property type="entry name" value="HTH_XRE"/>
    <property type="match status" value="1"/>
</dbReference>
<sequence length="80" mass="8813">MARSLRTPKHRQLQSGLADARKAAGLTQVQLAGKLGRPQSFVAKYEVGERRIDVVEFCEIADALKLDASSLLSSIFADRR</sequence>
<dbReference type="Pfam" id="PF01381">
    <property type="entry name" value="HTH_3"/>
    <property type="match status" value="1"/>
</dbReference>
<dbReference type="EMBL" id="PHFW01000003">
    <property type="protein sequence ID" value="PQM26624.1"/>
    <property type="molecule type" value="Genomic_DNA"/>
</dbReference>
<evidence type="ECO:0000259" key="1">
    <source>
        <dbReference type="PROSITE" id="PS50943"/>
    </source>
</evidence>
<dbReference type="AlphaFoldDB" id="A0A2S8B2J5"/>